<evidence type="ECO:0000313" key="3">
    <source>
        <dbReference type="EMBL" id="SFN88485.1"/>
    </source>
</evidence>
<dbReference type="EMBL" id="FOVE01000020">
    <property type="protein sequence ID" value="SFN88485.1"/>
    <property type="molecule type" value="Genomic_DNA"/>
</dbReference>
<feature type="domain" description="PilZ" evidence="1">
    <location>
        <begin position="197"/>
        <end position="304"/>
    </location>
</feature>
<keyword evidence="3" id="KW-0282">Flagellum</keyword>
<organism evidence="3 4">
    <name type="scientific">Formivibrio citricus</name>
    <dbReference type="NCBI Taxonomy" id="83765"/>
    <lineage>
        <taxon>Bacteria</taxon>
        <taxon>Pseudomonadati</taxon>
        <taxon>Pseudomonadota</taxon>
        <taxon>Betaproteobacteria</taxon>
        <taxon>Neisseriales</taxon>
        <taxon>Chitinibacteraceae</taxon>
        <taxon>Formivibrio</taxon>
    </lineage>
</organism>
<keyword evidence="4" id="KW-1185">Reference proteome</keyword>
<dbReference type="InterPro" id="IPR009875">
    <property type="entry name" value="PilZ_domain"/>
</dbReference>
<keyword evidence="3" id="KW-0969">Cilium</keyword>
<dbReference type="Proteomes" id="UP000242869">
    <property type="component" value="Unassembled WGS sequence"/>
</dbReference>
<accession>A0A1I5CN76</accession>
<evidence type="ECO:0000313" key="4">
    <source>
        <dbReference type="Proteomes" id="UP000242869"/>
    </source>
</evidence>
<protein>
    <submittedName>
        <fullName evidence="3">C-di-GMP-binding flagellar brake protein YcgR, contains PilZNR and PilZ domains</fullName>
    </submittedName>
</protein>
<dbReference type="Pfam" id="PF12945">
    <property type="entry name" value="PilZNR"/>
    <property type="match status" value="1"/>
</dbReference>
<dbReference type="STRING" id="83765.SAMN05660284_02450"/>
<evidence type="ECO:0000259" key="1">
    <source>
        <dbReference type="Pfam" id="PF07238"/>
    </source>
</evidence>
<dbReference type="GO" id="GO:0035438">
    <property type="term" value="F:cyclic-di-GMP binding"/>
    <property type="evidence" value="ECO:0007669"/>
    <property type="project" value="InterPro"/>
</dbReference>
<evidence type="ECO:0000259" key="2">
    <source>
        <dbReference type="Pfam" id="PF12945"/>
    </source>
</evidence>
<feature type="domain" description="Type III secretion system flagellar brake protein YcgR PilZN" evidence="2">
    <location>
        <begin position="105"/>
        <end position="188"/>
    </location>
</feature>
<dbReference type="Gene3D" id="2.40.10.220">
    <property type="entry name" value="predicted glycosyltransferase like domains"/>
    <property type="match status" value="1"/>
</dbReference>
<dbReference type="InterPro" id="IPR009926">
    <property type="entry name" value="T3SS_YcgR_PilZN"/>
</dbReference>
<dbReference type="AlphaFoldDB" id="A0A1I5CN76"/>
<reference evidence="4" key="1">
    <citation type="submission" date="2016-10" db="EMBL/GenBank/DDBJ databases">
        <authorList>
            <person name="Varghese N."/>
            <person name="Submissions S."/>
        </authorList>
    </citation>
    <scope>NUCLEOTIDE SEQUENCE [LARGE SCALE GENOMIC DNA]</scope>
    <source>
        <strain evidence="4">DSM 6150</strain>
    </source>
</reference>
<gene>
    <name evidence="3" type="ORF">SAMN05660284_02450</name>
</gene>
<keyword evidence="3" id="KW-0966">Cell projection</keyword>
<dbReference type="SUPFAM" id="SSF141371">
    <property type="entry name" value="PilZ domain-like"/>
    <property type="match status" value="2"/>
</dbReference>
<dbReference type="Pfam" id="PF07238">
    <property type="entry name" value="PilZ"/>
    <property type="match status" value="1"/>
</dbReference>
<sequence>MDLEACQTWYISARMTRPILIPLDRSEIPQGEPLPYPVFDADYTLLCAQGHIVASKPELDSLLEIGLFRQPDWQSHSCQPQLPNLPPLGHADEPPASFEQVGLQPGTILHVRRAGGELLAFDTVKLVGWVKDEDLLISPVNQYGEPLPYRAGDQLEIKLLAGKGIVSFFSEITEFGSEQHAYLHLKYPEKIEYRRLRKNLRVDVGLLVSANGQTDTLDHEGRLSNLSACGGLLELNQLIALVDEDIQLTLSLSAAGMQHSLQLHARVRNLYTDERGDVPQVLYGLEFLDVAAPERLVLEHYVFQSLVEHTL</sequence>
<name>A0A1I5CN76_9NEIS</name>
<proteinExistence type="predicted"/>